<dbReference type="SUPFAM" id="SSF46548">
    <property type="entry name" value="alpha-helical ferredoxin"/>
    <property type="match status" value="1"/>
</dbReference>
<dbReference type="PANTHER" id="PTHR43312">
    <property type="entry name" value="D-THREO-ALDOSE 1-DEHYDROGENASE"/>
    <property type="match status" value="1"/>
</dbReference>
<dbReference type="PROSITE" id="PS00198">
    <property type="entry name" value="4FE4S_FER_1"/>
    <property type="match status" value="1"/>
</dbReference>
<sequence length="328" mass="36309">MVLVGTCIISAASLIVYFFSSIHNFFPVPVNLKIKKTVTLNSALMLEYKQEIVKEGTVKRQIDWQLKELKTDYVDYGYIHCLDTSSDWDAYRDNGVLDFLLEMKKTGAVRHIGVSSHTPALANQVLDAGVADQLMFSINAGYDYQQGEYARGSGKERMELYRRCEREGVGISVMKPFSGGQLLDAAASPFGRALTPYQCIQYALDKPGVLTVLPGIRGAEDVKQLLGFFEASSEEKDYSVLGTFTPKDMTGTCVYCNHCQPCPAGLNIGLINKYYDLAKAGDAMAAEHYGKLEKTASDCIGCGHCDRRCPFHAAQSERMKEIEGYFGK</sequence>
<feature type="domain" description="4Fe-4S ferredoxin-type" evidence="4">
    <location>
        <begin position="290"/>
        <end position="319"/>
    </location>
</feature>
<dbReference type="GO" id="GO:0046872">
    <property type="term" value="F:metal ion binding"/>
    <property type="evidence" value="ECO:0007669"/>
    <property type="project" value="UniProtKB-KW"/>
</dbReference>
<dbReference type="InterPro" id="IPR023210">
    <property type="entry name" value="NADP_OxRdtase_dom"/>
</dbReference>
<keyword evidence="2" id="KW-0408">Iron</keyword>
<dbReference type="GO" id="GO:0051536">
    <property type="term" value="F:iron-sulfur cluster binding"/>
    <property type="evidence" value="ECO:0007669"/>
    <property type="project" value="UniProtKB-KW"/>
</dbReference>
<evidence type="ECO:0000256" key="3">
    <source>
        <dbReference type="ARBA" id="ARBA00023014"/>
    </source>
</evidence>
<name>A0A9D1T8D7_9FIRM</name>
<dbReference type="Gene3D" id="3.20.20.100">
    <property type="entry name" value="NADP-dependent oxidoreductase domain"/>
    <property type="match status" value="1"/>
</dbReference>
<keyword evidence="1" id="KW-0479">Metal-binding</keyword>
<dbReference type="InterPro" id="IPR053135">
    <property type="entry name" value="AKR2_Oxidoreductase"/>
</dbReference>
<evidence type="ECO:0000256" key="1">
    <source>
        <dbReference type="ARBA" id="ARBA00022723"/>
    </source>
</evidence>
<proteinExistence type="predicted"/>
<dbReference type="InterPro" id="IPR017900">
    <property type="entry name" value="4Fe4S_Fe_S_CS"/>
</dbReference>
<dbReference type="PANTHER" id="PTHR43312:SF1">
    <property type="entry name" value="NADP-DEPENDENT OXIDOREDUCTASE DOMAIN-CONTAINING PROTEIN"/>
    <property type="match status" value="1"/>
</dbReference>
<accession>A0A9D1T8D7</accession>
<evidence type="ECO:0000313" key="6">
    <source>
        <dbReference type="Proteomes" id="UP000886889"/>
    </source>
</evidence>
<comment type="caution">
    <text evidence="5">The sequence shown here is derived from an EMBL/GenBank/DDBJ whole genome shotgun (WGS) entry which is preliminary data.</text>
</comment>
<reference evidence="5" key="2">
    <citation type="journal article" date="2021" name="PeerJ">
        <title>Extensive microbial diversity within the chicken gut microbiome revealed by metagenomics and culture.</title>
        <authorList>
            <person name="Gilroy R."/>
            <person name="Ravi A."/>
            <person name="Getino M."/>
            <person name="Pursley I."/>
            <person name="Horton D.L."/>
            <person name="Alikhan N.F."/>
            <person name="Baker D."/>
            <person name="Gharbi K."/>
            <person name="Hall N."/>
            <person name="Watson M."/>
            <person name="Adriaenssens E.M."/>
            <person name="Foster-Nyarko E."/>
            <person name="Jarju S."/>
            <person name="Secka A."/>
            <person name="Antonio M."/>
            <person name="Oren A."/>
            <person name="Chaudhuri R.R."/>
            <person name="La Ragione R."/>
            <person name="Hildebrand F."/>
            <person name="Pallen M.J."/>
        </authorList>
    </citation>
    <scope>NUCLEOTIDE SEQUENCE</scope>
    <source>
        <strain evidence="5">ChiBcec6-7307</strain>
    </source>
</reference>
<dbReference type="InterPro" id="IPR017896">
    <property type="entry name" value="4Fe4S_Fe-S-bd"/>
</dbReference>
<evidence type="ECO:0000256" key="2">
    <source>
        <dbReference type="ARBA" id="ARBA00023004"/>
    </source>
</evidence>
<dbReference type="Proteomes" id="UP000886889">
    <property type="component" value="Unassembled WGS sequence"/>
</dbReference>
<dbReference type="EMBL" id="DVOS01000046">
    <property type="protein sequence ID" value="HIV23366.1"/>
    <property type="molecule type" value="Genomic_DNA"/>
</dbReference>
<dbReference type="Pfam" id="PF00248">
    <property type="entry name" value="Aldo_ket_red"/>
    <property type="match status" value="1"/>
</dbReference>
<organism evidence="5 6">
    <name type="scientific">Candidatus Merdiplasma excrementigallinarum</name>
    <dbReference type="NCBI Taxonomy" id="2840864"/>
    <lineage>
        <taxon>Bacteria</taxon>
        <taxon>Bacillati</taxon>
        <taxon>Bacillota</taxon>
        <taxon>Clostridia</taxon>
        <taxon>Lachnospirales</taxon>
        <taxon>Lachnospiraceae</taxon>
        <taxon>Lachnospiraceae incertae sedis</taxon>
        <taxon>Candidatus Merdiplasma</taxon>
    </lineage>
</organism>
<dbReference type="Pfam" id="PF13183">
    <property type="entry name" value="Fer4_8"/>
    <property type="match status" value="1"/>
</dbReference>
<dbReference type="AlphaFoldDB" id="A0A9D1T8D7"/>
<reference evidence="5" key="1">
    <citation type="submission" date="2020-10" db="EMBL/GenBank/DDBJ databases">
        <authorList>
            <person name="Gilroy R."/>
        </authorList>
    </citation>
    <scope>NUCLEOTIDE SEQUENCE</scope>
    <source>
        <strain evidence="5">ChiBcec6-7307</strain>
    </source>
</reference>
<evidence type="ECO:0000313" key="5">
    <source>
        <dbReference type="EMBL" id="HIV23366.1"/>
    </source>
</evidence>
<keyword evidence="3" id="KW-0411">Iron-sulfur</keyword>
<dbReference type="InterPro" id="IPR036812">
    <property type="entry name" value="NAD(P)_OxRdtase_dom_sf"/>
</dbReference>
<dbReference type="PROSITE" id="PS51379">
    <property type="entry name" value="4FE4S_FER_2"/>
    <property type="match status" value="1"/>
</dbReference>
<dbReference type="SUPFAM" id="SSF51430">
    <property type="entry name" value="NAD(P)-linked oxidoreductase"/>
    <property type="match status" value="1"/>
</dbReference>
<evidence type="ECO:0000259" key="4">
    <source>
        <dbReference type="PROSITE" id="PS51379"/>
    </source>
</evidence>
<protein>
    <submittedName>
        <fullName evidence="5">Aldo/keto reductase</fullName>
    </submittedName>
</protein>
<gene>
    <name evidence="5" type="ORF">IAC80_05440</name>
</gene>